<evidence type="ECO:0000259" key="2">
    <source>
        <dbReference type="PROSITE" id="PS50213"/>
    </source>
</evidence>
<keyword evidence="1" id="KW-0732">Signal</keyword>
<dbReference type="AlphaFoldDB" id="A0A9Q3XCQ9"/>
<dbReference type="Gene3D" id="2.30.180.10">
    <property type="entry name" value="FAS1 domain"/>
    <property type="match status" value="1"/>
</dbReference>
<dbReference type="Proteomes" id="UP000824927">
    <property type="component" value="Unassembled WGS sequence"/>
</dbReference>
<dbReference type="InterPro" id="IPR050904">
    <property type="entry name" value="Adhesion/Biosynth-related"/>
</dbReference>
<name>A0A9Q3XCQ9_9SPHN</name>
<dbReference type="PROSITE" id="PS50213">
    <property type="entry name" value="FAS1"/>
    <property type="match status" value="1"/>
</dbReference>
<proteinExistence type="predicted"/>
<organism evidence="3 4">
    <name type="scientific">Qipengyuania aquimaris</name>
    <dbReference type="NCBI Taxonomy" id="255984"/>
    <lineage>
        <taxon>Bacteria</taxon>
        <taxon>Pseudomonadati</taxon>
        <taxon>Pseudomonadota</taxon>
        <taxon>Alphaproteobacteria</taxon>
        <taxon>Sphingomonadales</taxon>
        <taxon>Erythrobacteraceae</taxon>
        <taxon>Qipengyuania</taxon>
    </lineage>
</organism>
<feature type="signal peptide" evidence="1">
    <location>
        <begin position="1"/>
        <end position="26"/>
    </location>
</feature>
<dbReference type="PANTHER" id="PTHR10900">
    <property type="entry name" value="PERIOSTIN-RELATED"/>
    <property type="match status" value="1"/>
</dbReference>
<dbReference type="InterPro" id="IPR000782">
    <property type="entry name" value="FAS1_domain"/>
</dbReference>
<protein>
    <submittedName>
        <fullName evidence="3">Fasciclin domain-containing protein</fullName>
    </submittedName>
</protein>
<gene>
    <name evidence="3" type="ORF">KUV31_01920</name>
</gene>
<reference evidence="3" key="1">
    <citation type="submission" date="2021-06" db="EMBL/GenBank/DDBJ databases">
        <title>50 bacteria genomes isolated from Dapeng, Shenzhen, China.</title>
        <authorList>
            <person name="Zheng W."/>
            <person name="Yu S."/>
            <person name="Huang Y."/>
        </authorList>
    </citation>
    <scope>NUCLEOTIDE SEQUENCE</scope>
    <source>
        <strain evidence="3">DP4N28-2</strain>
    </source>
</reference>
<feature type="domain" description="FAS1" evidence="2">
    <location>
        <begin position="42"/>
        <end position="185"/>
    </location>
</feature>
<accession>A0A9Q3XCQ9</accession>
<dbReference type="RefSeq" id="WP_222404298.1">
    <property type="nucleotide sequence ID" value="NZ_JAHVKP010000001.1"/>
</dbReference>
<dbReference type="PANTHER" id="PTHR10900:SF77">
    <property type="entry name" value="FI19380P1"/>
    <property type="match status" value="1"/>
</dbReference>
<dbReference type="SMART" id="SM00554">
    <property type="entry name" value="FAS1"/>
    <property type="match status" value="1"/>
</dbReference>
<dbReference type="Pfam" id="PF02469">
    <property type="entry name" value="Fasciclin"/>
    <property type="match status" value="1"/>
</dbReference>
<evidence type="ECO:0000256" key="1">
    <source>
        <dbReference type="SAM" id="SignalP"/>
    </source>
</evidence>
<feature type="chain" id="PRO_5040148555" evidence="1">
    <location>
        <begin position="27"/>
        <end position="191"/>
    </location>
</feature>
<sequence length="191" mass="19247">MMTNTFAKPLVLAGAIAGLALLPACSETQPGEATSETQEETSLTVAAALGGKPDLASLNGAVSNAQITSIFEGSASYTLLAPVDDAFAALGEQGQALMTEEQGPVLAGVLRDHILPGHLTPENIADAIENQGGEVKMTSFGDGDITFSMDGDTIVATNSAGEEARFTGSATAATNGVIIPIDTVLLPGEAS</sequence>
<dbReference type="EMBL" id="JAHVKP010000001">
    <property type="protein sequence ID" value="MBY6217090.1"/>
    <property type="molecule type" value="Genomic_DNA"/>
</dbReference>
<comment type="caution">
    <text evidence="3">The sequence shown here is derived from an EMBL/GenBank/DDBJ whole genome shotgun (WGS) entry which is preliminary data.</text>
</comment>
<evidence type="ECO:0000313" key="4">
    <source>
        <dbReference type="Proteomes" id="UP000824927"/>
    </source>
</evidence>
<dbReference type="SUPFAM" id="SSF82153">
    <property type="entry name" value="FAS1 domain"/>
    <property type="match status" value="1"/>
</dbReference>
<evidence type="ECO:0000313" key="3">
    <source>
        <dbReference type="EMBL" id="MBY6217090.1"/>
    </source>
</evidence>
<dbReference type="InterPro" id="IPR036378">
    <property type="entry name" value="FAS1_dom_sf"/>
</dbReference>